<evidence type="ECO:0000313" key="2">
    <source>
        <dbReference type="EMBL" id="MCJ2187711.1"/>
    </source>
</evidence>
<dbReference type="Proteomes" id="UP001202281">
    <property type="component" value="Unassembled WGS sequence"/>
</dbReference>
<name>A0ABT0BSE7_9SPHN</name>
<keyword evidence="3" id="KW-1185">Reference proteome</keyword>
<dbReference type="RefSeq" id="WP_243921667.1">
    <property type="nucleotide sequence ID" value="NZ_JALHLG010000018.1"/>
</dbReference>
<accession>A0ABT0BSE7</accession>
<protein>
    <submittedName>
        <fullName evidence="2">DUF1629 domain-containing protein</fullName>
    </submittedName>
</protein>
<organism evidence="2 3">
    <name type="scientific">Novosphingobium beihaiensis</name>
    <dbReference type="NCBI Taxonomy" id="2930389"/>
    <lineage>
        <taxon>Bacteria</taxon>
        <taxon>Pseudomonadati</taxon>
        <taxon>Pseudomonadota</taxon>
        <taxon>Alphaproteobacteria</taxon>
        <taxon>Sphingomonadales</taxon>
        <taxon>Sphingomonadaceae</taxon>
        <taxon>Novosphingobium</taxon>
    </lineage>
</organism>
<dbReference type="InterPro" id="IPR012433">
    <property type="entry name" value="Imm11"/>
</dbReference>
<evidence type="ECO:0000259" key="1">
    <source>
        <dbReference type="Pfam" id="PF07791"/>
    </source>
</evidence>
<feature type="domain" description="Immunity MXAN-0049 protein" evidence="1">
    <location>
        <begin position="64"/>
        <end position="212"/>
    </location>
</feature>
<comment type="caution">
    <text evidence="2">The sequence shown here is derived from an EMBL/GenBank/DDBJ whole genome shotgun (WGS) entry which is preliminary data.</text>
</comment>
<evidence type="ECO:0000313" key="3">
    <source>
        <dbReference type="Proteomes" id="UP001202281"/>
    </source>
</evidence>
<dbReference type="Pfam" id="PF07791">
    <property type="entry name" value="Imm11"/>
    <property type="match status" value="1"/>
</dbReference>
<sequence>MARFVGGDFAEERPETEMSEEFRNWYETTARERWTENRKRDRADPLFPREIGKAWGFGAGIPFPVPEMTPRIRITKLPGDILPDFLGPLYVSDRVRSKVEEMEPGVHQFLPLEVEMPDGSTLKEKYCIWCNMNVLDSIILDRSENLQQVWPNRDQFPEYYRYGETANGPPVLALNKALIAGKVKWSEYKLGKIFFSDEFAAWLDAKGIMGWESDGFFGSRRATIIEV</sequence>
<proteinExistence type="predicted"/>
<dbReference type="EMBL" id="JALHLG010000018">
    <property type="protein sequence ID" value="MCJ2187711.1"/>
    <property type="molecule type" value="Genomic_DNA"/>
</dbReference>
<gene>
    <name evidence="2" type="ORF">MTR66_12900</name>
</gene>
<reference evidence="2 3" key="1">
    <citation type="submission" date="2022-04" db="EMBL/GenBank/DDBJ databases">
        <title>Identification of a novel bacterium isolated from mangrove sediments.</title>
        <authorList>
            <person name="Pan X."/>
        </authorList>
    </citation>
    <scope>NUCLEOTIDE SEQUENCE [LARGE SCALE GENOMIC DNA]</scope>
    <source>
        <strain evidence="2 3">B2638</strain>
    </source>
</reference>